<organism evidence="1 2">
    <name type="scientific">Collimonas pratensis</name>
    <dbReference type="NCBI Taxonomy" id="279113"/>
    <lineage>
        <taxon>Bacteria</taxon>
        <taxon>Pseudomonadati</taxon>
        <taxon>Pseudomonadota</taxon>
        <taxon>Betaproteobacteria</taxon>
        <taxon>Burkholderiales</taxon>
        <taxon>Oxalobacteraceae</taxon>
        <taxon>Collimonas</taxon>
    </lineage>
</organism>
<sequence length="96" mass="10561">MRQSGTYVIETSNAIFTLAITDANNGSLYSASYSGVSPKSELSNIDDDGYDETLQTSIDGELQDENFDVLLDECRREIIDRGGEILSVTEVSDDDR</sequence>
<dbReference type="EMBL" id="CP013236">
    <property type="protein sequence ID" value="AMP15737.1"/>
    <property type="molecule type" value="Genomic_DNA"/>
</dbReference>
<protein>
    <submittedName>
        <fullName evidence="1">Uncharacterized protein</fullName>
    </submittedName>
</protein>
<evidence type="ECO:0000313" key="2">
    <source>
        <dbReference type="Proteomes" id="UP000074914"/>
    </source>
</evidence>
<keyword evidence="2" id="KW-1185">Reference proteome</keyword>
<dbReference type="RefSeq" id="WP_062117141.1">
    <property type="nucleotide sequence ID" value="NZ_CP013236.1"/>
</dbReference>
<proteinExistence type="predicted"/>
<name>A0ABM5ZA37_9BURK</name>
<reference evidence="1 2" key="1">
    <citation type="submission" date="2015-11" db="EMBL/GenBank/DDBJ databases">
        <title>Exploring the genomic traits of fungus-feeding bacterial genus Collimonas.</title>
        <authorList>
            <person name="Song C."/>
            <person name="Schmidt R."/>
            <person name="de Jager V."/>
            <person name="Krzyzanowska D."/>
            <person name="Jongedijk E."/>
            <person name="Cankar K."/>
            <person name="Beekwilder J."/>
            <person name="van Veen A."/>
            <person name="de Boer W."/>
            <person name="van Veen J.A."/>
            <person name="Garbeva P."/>
        </authorList>
    </citation>
    <scope>NUCLEOTIDE SEQUENCE [LARGE SCALE GENOMIC DNA]</scope>
    <source>
        <strain evidence="1 2">Ter291</strain>
    </source>
</reference>
<accession>A0ABM5ZA37</accession>
<dbReference type="Proteomes" id="UP000074914">
    <property type="component" value="Chromosome"/>
</dbReference>
<evidence type="ECO:0000313" key="1">
    <source>
        <dbReference type="EMBL" id="AMP15737.1"/>
    </source>
</evidence>
<gene>
    <name evidence="1" type="ORF">CPter291_3502</name>
</gene>